<evidence type="ECO:0000313" key="4">
    <source>
        <dbReference type="Proteomes" id="UP000094067"/>
    </source>
</evidence>
<gene>
    <name evidence="2" type="ORF">BEI61_04764</name>
    <name evidence="3" type="ORF">BEI63_29350</name>
</gene>
<evidence type="ECO:0000313" key="2">
    <source>
        <dbReference type="EMBL" id="ODM03961.1"/>
    </source>
</evidence>
<reference evidence="3 5" key="2">
    <citation type="submission" date="2016-08" db="EMBL/GenBank/DDBJ databases">
        <title>Characterization of Isolates of Eisenbergiella tayi Derived from Blood Cultures, Using Whole Genome Sequencing.</title>
        <authorList>
            <person name="Bernier A.-M."/>
            <person name="Burdz T."/>
            <person name="Wiebe D."/>
            <person name="Bernard K."/>
        </authorList>
    </citation>
    <scope>NUCLEOTIDE SEQUENCE [LARGE SCALE GENOMIC DNA]</scope>
    <source>
        <strain evidence="3 5">NML120146</strain>
    </source>
</reference>
<feature type="transmembrane region" description="Helical" evidence="1">
    <location>
        <begin position="153"/>
        <end position="170"/>
    </location>
</feature>
<protein>
    <submittedName>
        <fullName evidence="2">Uncharacterized protein</fullName>
    </submittedName>
</protein>
<accession>A0A1E3A6E9</accession>
<feature type="transmembrane region" description="Helical" evidence="1">
    <location>
        <begin position="12"/>
        <end position="32"/>
    </location>
</feature>
<evidence type="ECO:0000256" key="1">
    <source>
        <dbReference type="SAM" id="Phobius"/>
    </source>
</evidence>
<dbReference type="AlphaFoldDB" id="A0A1E3A6E9"/>
<dbReference type="GeneID" id="29723623"/>
<evidence type="ECO:0000313" key="3">
    <source>
        <dbReference type="EMBL" id="ODR44874.1"/>
    </source>
</evidence>
<proteinExistence type="predicted"/>
<keyword evidence="5" id="KW-1185">Reference proteome</keyword>
<dbReference type="Proteomes" id="UP000094067">
    <property type="component" value="Unassembled WGS sequence"/>
</dbReference>
<dbReference type="RefSeq" id="WP_009252207.1">
    <property type="nucleotide sequence ID" value="NZ_BAABXS010000001.1"/>
</dbReference>
<organism evidence="2 4">
    <name type="scientific">Eisenbergiella tayi</name>
    <dbReference type="NCBI Taxonomy" id="1432052"/>
    <lineage>
        <taxon>Bacteria</taxon>
        <taxon>Bacillati</taxon>
        <taxon>Bacillota</taxon>
        <taxon>Clostridia</taxon>
        <taxon>Lachnospirales</taxon>
        <taxon>Lachnospiraceae</taxon>
        <taxon>Eisenbergiella</taxon>
    </lineage>
</organism>
<feature type="transmembrane region" description="Helical" evidence="1">
    <location>
        <begin position="182"/>
        <end position="205"/>
    </location>
</feature>
<name>A0A1E3A6E9_9FIRM</name>
<feature type="transmembrane region" description="Helical" evidence="1">
    <location>
        <begin position="129"/>
        <end position="147"/>
    </location>
</feature>
<feature type="transmembrane region" description="Helical" evidence="1">
    <location>
        <begin position="52"/>
        <end position="70"/>
    </location>
</feature>
<keyword evidence="1" id="KW-1133">Transmembrane helix</keyword>
<keyword evidence="1" id="KW-0472">Membrane</keyword>
<reference evidence="2 4" key="1">
    <citation type="submission" date="2016-07" db="EMBL/GenBank/DDBJ databases">
        <title>Characterization of isolates of Eisenbergiella tayi derived from blood cultures, using whole genome sequencing.</title>
        <authorList>
            <person name="Burdz T."/>
            <person name="Wiebe D."/>
            <person name="Huynh C."/>
            <person name="Bernard K."/>
        </authorList>
    </citation>
    <scope>NUCLEOTIDE SEQUENCE [LARGE SCALE GENOMIC DNA]</scope>
    <source>
        <strain evidence="2 4">NML 110608</strain>
    </source>
</reference>
<dbReference type="EMBL" id="MEHD01000054">
    <property type="protein sequence ID" value="ODR44874.1"/>
    <property type="molecule type" value="Genomic_DNA"/>
</dbReference>
<evidence type="ECO:0000313" key="5">
    <source>
        <dbReference type="Proteomes" id="UP000094869"/>
    </source>
</evidence>
<feature type="transmembrane region" description="Helical" evidence="1">
    <location>
        <begin position="77"/>
        <end position="97"/>
    </location>
</feature>
<feature type="transmembrane region" description="Helical" evidence="1">
    <location>
        <begin position="103"/>
        <end position="122"/>
    </location>
</feature>
<dbReference type="Proteomes" id="UP000094869">
    <property type="component" value="Unassembled WGS sequence"/>
</dbReference>
<comment type="caution">
    <text evidence="2">The sequence shown here is derived from an EMBL/GenBank/DDBJ whole genome shotgun (WGS) entry which is preliminary data.</text>
</comment>
<dbReference type="EMBL" id="MCGH01000003">
    <property type="protein sequence ID" value="ODM03961.1"/>
    <property type="molecule type" value="Genomic_DNA"/>
</dbReference>
<keyword evidence="1" id="KW-0812">Transmembrane</keyword>
<sequence>MRRKYKADAKKRFSYLVTALLIGFAMGLLAKLVDNPRVTGIVPVFDDLGGRLGIWIFTATLLAVFCNSPGMAAIRTFIYFMSFLFTYYAYTVLFLGFFPKSQILFWGLCALVSPLCAFLIWFARGKGWFSNFLISLPIAVLAAEVYMTGKGNSVLQIIYFCMCLCLLLVLPKKRIQCAPVLLITFLVFFVLIKLDILTIVFGNWML</sequence>